<feature type="transmembrane region" description="Helical" evidence="2">
    <location>
        <begin position="262"/>
        <end position="283"/>
    </location>
</feature>
<feature type="transmembrane region" description="Helical" evidence="2">
    <location>
        <begin position="196"/>
        <end position="219"/>
    </location>
</feature>
<dbReference type="OrthoDB" id="2840209at2759"/>
<dbReference type="EMBL" id="KQ947447">
    <property type="protein sequence ID" value="KUJ06408.1"/>
    <property type="molecule type" value="Genomic_DNA"/>
</dbReference>
<keyword evidence="2" id="KW-0472">Membrane</keyword>
<feature type="compositionally biased region" description="Polar residues" evidence="1">
    <location>
        <begin position="50"/>
        <end position="67"/>
    </location>
</feature>
<feature type="compositionally biased region" description="Basic residues" evidence="1">
    <location>
        <begin position="1303"/>
        <end position="1315"/>
    </location>
</feature>
<feature type="compositionally biased region" description="Basic and acidic residues" evidence="1">
    <location>
        <begin position="1316"/>
        <end position="1327"/>
    </location>
</feature>
<feature type="transmembrane region" description="Helical" evidence="2">
    <location>
        <begin position="323"/>
        <end position="349"/>
    </location>
</feature>
<feature type="region of interest" description="Disordered" evidence="1">
    <location>
        <begin position="1282"/>
        <end position="1341"/>
    </location>
</feature>
<dbReference type="RefSeq" id="XP_018060763.1">
    <property type="nucleotide sequence ID" value="XM_018220996.1"/>
</dbReference>
<evidence type="ECO:0000256" key="2">
    <source>
        <dbReference type="SAM" id="Phobius"/>
    </source>
</evidence>
<feature type="compositionally biased region" description="Basic and acidic residues" evidence="1">
    <location>
        <begin position="1166"/>
        <end position="1176"/>
    </location>
</feature>
<accession>A0A132B1Y8</accession>
<feature type="compositionally biased region" description="Low complexity" evidence="1">
    <location>
        <begin position="1150"/>
        <end position="1160"/>
    </location>
</feature>
<feature type="transmembrane region" description="Helical" evidence="2">
    <location>
        <begin position="231"/>
        <end position="250"/>
    </location>
</feature>
<feature type="region of interest" description="Disordered" evidence="1">
    <location>
        <begin position="1058"/>
        <end position="1116"/>
    </location>
</feature>
<keyword evidence="2" id="KW-1133">Transmembrane helix</keyword>
<feature type="region of interest" description="Disordered" evidence="1">
    <location>
        <begin position="975"/>
        <end position="995"/>
    </location>
</feature>
<evidence type="ECO:0000313" key="4">
    <source>
        <dbReference type="Proteomes" id="UP000070700"/>
    </source>
</evidence>
<dbReference type="InParanoid" id="A0A132B1Y8"/>
<reference evidence="3 4" key="1">
    <citation type="submission" date="2015-10" db="EMBL/GenBank/DDBJ databases">
        <title>Full genome of DAOMC 229536 Phialocephala scopiformis, a fungal endophyte of spruce producing the potent anti-insectan compound rugulosin.</title>
        <authorList>
            <consortium name="DOE Joint Genome Institute"/>
            <person name="Walker A.K."/>
            <person name="Frasz S.L."/>
            <person name="Seifert K.A."/>
            <person name="Miller J.D."/>
            <person name="Mondo S.J."/>
            <person name="Labutti K."/>
            <person name="Lipzen A."/>
            <person name="Dockter R."/>
            <person name="Kennedy M."/>
            <person name="Grigoriev I.V."/>
            <person name="Spatafora J.W."/>
        </authorList>
    </citation>
    <scope>NUCLEOTIDE SEQUENCE [LARGE SCALE GENOMIC DNA]</scope>
    <source>
        <strain evidence="3 4">CBS 120377</strain>
    </source>
</reference>
<feature type="region of interest" description="Disordered" evidence="1">
    <location>
        <begin position="649"/>
        <end position="674"/>
    </location>
</feature>
<feature type="compositionally biased region" description="Basic and acidic residues" evidence="1">
    <location>
        <begin position="709"/>
        <end position="721"/>
    </location>
</feature>
<feature type="region of interest" description="Disordered" evidence="1">
    <location>
        <begin position="703"/>
        <end position="742"/>
    </location>
</feature>
<evidence type="ECO:0000313" key="3">
    <source>
        <dbReference type="EMBL" id="KUJ06408.1"/>
    </source>
</evidence>
<feature type="region of interest" description="Disordered" evidence="1">
    <location>
        <begin position="48"/>
        <end position="70"/>
    </location>
</feature>
<feature type="region of interest" description="Disordered" evidence="1">
    <location>
        <begin position="905"/>
        <end position="926"/>
    </location>
</feature>
<evidence type="ECO:0000256" key="1">
    <source>
        <dbReference type="SAM" id="MobiDB-lite"/>
    </source>
</evidence>
<keyword evidence="4" id="KW-1185">Reference proteome</keyword>
<sequence length="1341" mass="147899">MDESSSFGHTATRSISEPDQQITPFSDTETITKIHSIIAAAEIVEETSDPSEQILHQSTISSPSRQQIDQDEESEIWYDLSHISHDHQNPAPEGNAEASNDIEQVPIIDATEEVGPIHSSPQGTDAPLTEVEVWDLVDSTGKHAIATVIQDEGIPDESAIIDEEPLETIAVTVAIGAALDNQTEIEELSGEEGAPVWVIILALTVWCCFIVILIGITCYLAHSMNWHGVEIFTAVALPLPSKAWLAFFHLPEGLSLTQAKGVDFAAGAVIAPVFIGVANFVWFKTGRKLSPKIDHTNEVPNEETGIFNLSKLLGFMRTSNPRLVLLAVLLLSSALASTLLSNVLGYKAIPAGSAEDVGAETQELLYQMVYIPGILFLALCAVTSASTAALSLVLLDWRSALSKKNQLHQARERGDGIATDEHDIGCENVNTRAHDYVSFPRFHTSRRLFSRGGREIFNSSRRNTSGEGEMEPLLQRTQSHVGSLGSPGSWRLPSFRFPTFTSRKKVGDIEGSREIATGFVADVQESEQNEGQRASLALWTLPRLTFPVWRRTQSLPMMTQQAELHGDQNPAAAPPIEVTTPTVPNMKQGRKFWKFLTYGTLAAQDEAIANQSSEGNIVSETGATSDMIPDIRVLNSLWKLPFPSAFAWPSGSWRSERRTRQREEASDTSSLLSQVEREEVTLARVERTPSFWVVPSSTGHYVAPTPKVTSKDPSLEGEHNKTVSVNERLADGKSSEPRPGWSLPRSSFWSMTRWSTDAETSLETLPTHAAEAGQHIVTESINDSQNTSITSRQAKSHRKQYSLDPFTWFPKFTFPLVLVDVPHQVAERRTLLPAFEETSPSNQSKSKTRTLTASEALNIAIGNDSMSSTSRSSVMKEQMIQISSQGYDSTAEAMTYNADDVLRTRKGKRVDNSRTSGKRPSQMPGVAVPPLKLNVPHHPVGWSVPWIHLPLFSRDSESEMEGSKLIAPIQTQSDNFASSSLAPSPSILPSPTKKGKETEQHVDQVESMIERVHELDAPVVIHEQSVVMQPARIDEDDDDIGQKAALGVGWVPWGSRRMKPDDVETARTTGKSRARSLTPMRQVPQKSWLTPHGYEEARSGIQTTSPNPSPNREDRGSWKGWTWWDVTWPHVVDVDQSGSPSTTASPRQVSATSTTSSNDSTSHEVGPQKRTPDARSRPTFTGSNDSYRKRRPLWGLGKASYQLPQPSPVSIMLPKNLSPRLSNSRSKSEEFVEQAEPSEASSEVWYSGGTQLLIEGPKSPKGKRPAKYTSLTEWPWSHDHHFKADEEDAGPSFWVDEGEGSRRSRKWGNGRRRASHSSERSARKQGGEVDTEPSVENVSLW</sequence>
<feature type="region of interest" description="Disordered" evidence="1">
    <location>
        <begin position="1"/>
        <end position="28"/>
    </location>
</feature>
<feature type="compositionally biased region" description="Polar residues" evidence="1">
    <location>
        <begin position="1136"/>
        <end position="1149"/>
    </location>
</feature>
<keyword evidence="2" id="KW-0812">Transmembrane</keyword>
<dbReference type="GeneID" id="28830722"/>
<feature type="region of interest" description="Disordered" evidence="1">
    <location>
        <begin position="1135"/>
        <end position="1244"/>
    </location>
</feature>
<gene>
    <name evidence="3" type="ORF">LY89DRAFT_743884</name>
</gene>
<dbReference type="Proteomes" id="UP000070700">
    <property type="component" value="Unassembled WGS sequence"/>
</dbReference>
<proteinExistence type="predicted"/>
<protein>
    <submittedName>
        <fullName evidence="3">Uncharacterized protein</fullName>
    </submittedName>
</protein>
<feature type="compositionally biased region" description="Basic and acidic residues" evidence="1">
    <location>
        <begin position="654"/>
        <end position="665"/>
    </location>
</feature>
<dbReference type="KEGG" id="psco:LY89DRAFT_743884"/>
<organism evidence="3 4">
    <name type="scientific">Mollisia scopiformis</name>
    <name type="common">Conifer needle endophyte fungus</name>
    <name type="synonym">Phialocephala scopiformis</name>
    <dbReference type="NCBI Taxonomy" id="149040"/>
    <lineage>
        <taxon>Eukaryota</taxon>
        <taxon>Fungi</taxon>
        <taxon>Dikarya</taxon>
        <taxon>Ascomycota</taxon>
        <taxon>Pezizomycotina</taxon>
        <taxon>Leotiomycetes</taxon>
        <taxon>Helotiales</taxon>
        <taxon>Mollisiaceae</taxon>
        <taxon>Mollisia</taxon>
    </lineage>
</organism>
<feature type="compositionally biased region" description="Low complexity" evidence="1">
    <location>
        <begin position="977"/>
        <end position="991"/>
    </location>
</feature>
<name>A0A132B1Y8_MOLSC</name>